<sequence length="86" mass="9764">MSKILVWDITDKCNLRCTHCYNADMYFSKKVNSLTLSDKIEVIKKIADNGFDKLMLLGGEPLICENLDHILKAANKNSIKVFITTN</sequence>
<dbReference type="SFLD" id="SFLDS00029">
    <property type="entry name" value="Radical_SAM"/>
    <property type="match status" value="1"/>
</dbReference>
<keyword evidence="7" id="KW-1185">Reference proteome</keyword>
<evidence type="ECO:0000256" key="4">
    <source>
        <dbReference type="ARBA" id="ARBA00023014"/>
    </source>
</evidence>
<protein>
    <submittedName>
        <fullName evidence="6">Radical SAM superfamily protein</fullName>
    </submittedName>
</protein>
<dbReference type="CDD" id="cd01335">
    <property type="entry name" value="Radical_SAM"/>
    <property type="match status" value="1"/>
</dbReference>
<dbReference type="Gene3D" id="3.20.20.70">
    <property type="entry name" value="Aldolase class I"/>
    <property type="match status" value="1"/>
</dbReference>
<dbReference type="PANTHER" id="PTHR11228:SF7">
    <property type="entry name" value="PQQA PEPTIDE CYCLASE"/>
    <property type="match status" value="1"/>
</dbReference>
<reference evidence="7" key="1">
    <citation type="submission" date="2016-11" db="EMBL/GenBank/DDBJ databases">
        <authorList>
            <person name="Varghese N."/>
            <person name="Submissions S."/>
        </authorList>
    </citation>
    <scope>NUCLEOTIDE SEQUENCE [LARGE SCALE GENOMIC DNA]</scope>
    <source>
        <strain evidence="7">DSM 13643</strain>
    </source>
</reference>
<dbReference type="SFLD" id="SFLDG01067">
    <property type="entry name" value="SPASM/twitch_domain_containing"/>
    <property type="match status" value="1"/>
</dbReference>
<dbReference type="EMBL" id="FQXO01000009">
    <property type="protein sequence ID" value="SHH32289.1"/>
    <property type="molecule type" value="Genomic_DNA"/>
</dbReference>
<dbReference type="SUPFAM" id="SSF102114">
    <property type="entry name" value="Radical SAM enzymes"/>
    <property type="match status" value="1"/>
</dbReference>
<evidence type="ECO:0000256" key="1">
    <source>
        <dbReference type="ARBA" id="ARBA00022691"/>
    </source>
</evidence>
<dbReference type="AlphaFoldDB" id="A0A1M5S1G2"/>
<dbReference type="Proteomes" id="UP000183967">
    <property type="component" value="Unassembled WGS sequence"/>
</dbReference>
<gene>
    <name evidence="6" type="ORF">SAMN02745135_00432</name>
</gene>
<dbReference type="GO" id="GO:0051536">
    <property type="term" value="F:iron-sulfur cluster binding"/>
    <property type="evidence" value="ECO:0007669"/>
    <property type="project" value="UniProtKB-KW"/>
</dbReference>
<evidence type="ECO:0000313" key="7">
    <source>
        <dbReference type="Proteomes" id="UP000183967"/>
    </source>
</evidence>
<keyword evidence="4" id="KW-0411">Iron-sulfur</keyword>
<keyword evidence="3" id="KW-0408">Iron</keyword>
<dbReference type="RefSeq" id="WP_073195034.1">
    <property type="nucleotide sequence ID" value="NZ_FQXO01000009.1"/>
</dbReference>
<dbReference type="OrthoDB" id="7021155at2"/>
<dbReference type="InterPro" id="IPR058240">
    <property type="entry name" value="rSAM_sf"/>
</dbReference>
<dbReference type="InterPro" id="IPR013785">
    <property type="entry name" value="Aldolase_TIM"/>
</dbReference>
<dbReference type="InterPro" id="IPR050377">
    <property type="entry name" value="Radical_SAM_PqqE_MftC-like"/>
</dbReference>
<evidence type="ECO:0000259" key="5">
    <source>
        <dbReference type="PROSITE" id="PS51918"/>
    </source>
</evidence>
<dbReference type="PROSITE" id="PS51918">
    <property type="entry name" value="RADICAL_SAM"/>
    <property type="match status" value="1"/>
</dbReference>
<dbReference type="PANTHER" id="PTHR11228">
    <property type="entry name" value="RADICAL SAM DOMAIN PROTEIN"/>
    <property type="match status" value="1"/>
</dbReference>
<evidence type="ECO:0000313" key="6">
    <source>
        <dbReference type="EMBL" id="SHH32289.1"/>
    </source>
</evidence>
<organism evidence="6 7">
    <name type="scientific">Caloranaerobacter azorensis DSM 13643</name>
    <dbReference type="NCBI Taxonomy" id="1121264"/>
    <lineage>
        <taxon>Bacteria</taxon>
        <taxon>Bacillati</taxon>
        <taxon>Bacillota</taxon>
        <taxon>Tissierellia</taxon>
        <taxon>Tissierellales</taxon>
        <taxon>Thermohalobacteraceae</taxon>
        <taxon>Caloranaerobacter</taxon>
    </lineage>
</organism>
<proteinExistence type="predicted"/>
<evidence type="ECO:0000256" key="3">
    <source>
        <dbReference type="ARBA" id="ARBA00023004"/>
    </source>
</evidence>
<keyword evidence="2" id="KW-0479">Metal-binding</keyword>
<accession>A0A1M5S1G2</accession>
<dbReference type="GO" id="GO:0046872">
    <property type="term" value="F:metal ion binding"/>
    <property type="evidence" value="ECO:0007669"/>
    <property type="project" value="UniProtKB-KW"/>
</dbReference>
<feature type="domain" description="Radical SAM core" evidence="5">
    <location>
        <begin position="1"/>
        <end position="86"/>
    </location>
</feature>
<name>A0A1M5S1G2_9FIRM</name>
<keyword evidence="1" id="KW-0949">S-adenosyl-L-methionine</keyword>
<dbReference type="InterPro" id="IPR007197">
    <property type="entry name" value="rSAM"/>
</dbReference>
<dbReference type="GO" id="GO:0003824">
    <property type="term" value="F:catalytic activity"/>
    <property type="evidence" value="ECO:0007669"/>
    <property type="project" value="InterPro"/>
</dbReference>
<evidence type="ECO:0000256" key="2">
    <source>
        <dbReference type="ARBA" id="ARBA00022723"/>
    </source>
</evidence>
<dbReference type="Pfam" id="PF04055">
    <property type="entry name" value="Radical_SAM"/>
    <property type="match status" value="1"/>
</dbReference>